<feature type="transmembrane region" description="Helical" evidence="2">
    <location>
        <begin position="52"/>
        <end position="69"/>
    </location>
</feature>
<feature type="region of interest" description="Disordered" evidence="1">
    <location>
        <begin position="78"/>
        <end position="124"/>
    </location>
</feature>
<dbReference type="RefSeq" id="WP_283432367.1">
    <property type="nucleotide sequence ID" value="NZ_FXUG01000004.1"/>
</dbReference>
<feature type="compositionally biased region" description="Basic and acidic residues" evidence="1">
    <location>
        <begin position="1"/>
        <end position="11"/>
    </location>
</feature>
<organism evidence="3 4">
    <name type="scientific">Neorhodopirellula lusitana</name>
    <dbReference type="NCBI Taxonomy" id="445327"/>
    <lineage>
        <taxon>Bacteria</taxon>
        <taxon>Pseudomonadati</taxon>
        <taxon>Planctomycetota</taxon>
        <taxon>Planctomycetia</taxon>
        <taxon>Pirellulales</taxon>
        <taxon>Pirellulaceae</taxon>
        <taxon>Neorhodopirellula</taxon>
    </lineage>
</organism>
<evidence type="ECO:0000313" key="4">
    <source>
        <dbReference type="Proteomes" id="UP001158067"/>
    </source>
</evidence>
<evidence type="ECO:0000256" key="1">
    <source>
        <dbReference type="SAM" id="MobiDB-lite"/>
    </source>
</evidence>
<evidence type="ECO:0000256" key="2">
    <source>
        <dbReference type="SAM" id="Phobius"/>
    </source>
</evidence>
<dbReference type="Gene3D" id="2.60.120.260">
    <property type="entry name" value="Galactose-binding domain-like"/>
    <property type="match status" value="1"/>
</dbReference>
<keyword evidence="4" id="KW-1185">Reference proteome</keyword>
<sequence length="1077" mass="121060">MFPSFHERSKWPESGNDGSTTGTAWWSRKAHVISRSRRQTPMRSTRVRPARAALILLFGLWASILPLPGNGPIAGPQLLAAPVPQDAQPGFRPGQPDDNDSTRNRSATETSPRQPRSNRPVIETPEGVIEKIGPVGLRTYQWDFSRISDKDFDGWPDDFERHFASGFPEYVQIDIQPKDRAYEKQILGVDTAMVLRWPAFRRFVHSLTPDIDLPPLPPSVADYVVDRCLEVRLDGGRARVTTPQLPTKSAFQYHFSVDIKTQNLKHDLVYAEVHFSDAEGKPLTTARTPDVTQTRDWQTVSIEHLVPPVGAESMKVSLNVSGDSDGLQDIHGVVGWDNISFRQYPQMRIETDRPFGVYRNGENVATVTSVLGLSDDMTEDDDSVNLLLRLLDHDGRELRSTKKTVETTSLTSGHNRSKSPRDRRRSPHSDEREVEVKWNLTGLTPGFYRVTAAMGDHSDASLASETTFAVIDRLTDDVREWSPESEEKANAPLQSFGNPNLAMDSLPFGWTLPPGTVTGYQNGKYSGRMIAGWLRDLGVGYARIPAWFLPNDTQRADAVGRLAFRFKDHAIEPVGLLEEPPQAAQEHYRLRERGESGVAAYLHEPAVWRSQLDAIMNRMTFRITKWQLGRDDDFSFQNRGELTAKVNEIASGLQGFGQPLEVVIPWPWMDTPPLVSGESWKGVCRHTRRQLTAQELDAMLDQEAVASRQMSPSAAGDTWMTINPLPRAQYTRDARITDLILRMATARGHKIEAAFIGNPRSPTSGLLTDNGHPDELLLPWRTASLLLGRARNIGSLQLQNNSHNIVFRGSHTSVLMVWSSTPQVERLYLGDGVYQVDVWGRRTEVPTEKVNGRMVHRVEAGPLPTFYVKIDPALAQFRMSVSIVQKRIDALLGKEQTVSVQYTNPVRQMLSGNLGIRTPPQWSTEPSIHSMDLRPNATDTSDFSVVLGNNATIGHFEIPVDFEFATSPPTYIRVYRDLHVGPDGFDLLVTTRLIGNTVRVKVQMTNHTQRRANFDCLIFAGRERQYERRIISLNPGETVYRNVDWPNGEDLIGQQMLLRAIEEDGDRVINHAFEVVR</sequence>
<keyword evidence="2" id="KW-0812">Transmembrane</keyword>
<evidence type="ECO:0000313" key="3">
    <source>
        <dbReference type="EMBL" id="SMP53946.1"/>
    </source>
</evidence>
<feature type="region of interest" description="Disordered" evidence="1">
    <location>
        <begin position="1"/>
        <end position="23"/>
    </location>
</feature>
<protein>
    <submittedName>
        <fullName evidence="3">Uncharacterized protein</fullName>
    </submittedName>
</protein>
<dbReference type="EMBL" id="FXUG01000004">
    <property type="protein sequence ID" value="SMP53946.1"/>
    <property type="molecule type" value="Genomic_DNA"/>
</dbReference>
<name>A0ABY1Q0K8_9BACT</name>
<proteinExistence type="predicted"/>
<comment type="caution">
    <text evidence="3">The sequence shown here is derived from an EMBL/GenBank/DDBJ whole genome shotgun (WGS) entry which is preliminary data.</text>
</comment>
<feature type="region of interest" description="Disordered" evidence="1">
    <location>
        <begin position="399"/>
        <end position="433"/>
    </location>
</feature>
<keyword evidence="2" id="KW-1133">Transmembrane helix</keyword>
<feature type="compositionally biased region" description="Basic residues" evidence="1">
    <location>
        <begin position="415"/>
        <end position="426"/>
    </location>
</feature>
<keyword evidence="2" id="KW-0472">Membrane</keyword>
<reference evidence="3 4" key="1">
    <citation type="submission" date="2017-05" db="EMBL/GenBank/DDBJ databases">
        <authorList>
            <person name="Varghese N."/>
            <person name="Submissions S."/>
        </authorList>
    </citation>
    <scope>NUCLEOTIDE SEQUENCE [LARGE SCALE GENOMIC DNA]</scope>
    <source>
        <strain evidence="3 4">DSM 25457</strain>
    </source>
</reference>
<feature type="compositionally biased region" description="Polar residues" evidence="1">
    <location>
        <begin position="104"/>
        <end position="117"/>
    </location>
</feature>
<gene>
    <name evidence="3" type="ORF">SAMN06265222_104180</name>
</gene>
<dbReference type="Proteomes" id="UP001158067">
    <property type="component" value="Unassembled WGS sequence"/>
</dbReference>
<accession>A0ABY1Q0K8</accession>